<reference evidence="20" key="1">
    <citation type="submission" date="2020-05" db="EMBL/GenBank/DDBJ databases">
        <authorList>
            <person name="Rincon C."/>
            <person name="Sanders R I."/>
            <person name="Robbins C."/>
            <person name="Chaturvedi A."/>
        </authorList>
    </citation>
    <scope>NUCLEOTIDE SEQUENCE</scope>
    <source>
        <strain evidence="20">CHB12</strain>
    </source>
</reference>
<dbReference type="GO" id="GO:0005509">
    <property type="term" value="F:calcium ion binding"/>
    <property type="evidence" value="ECO:0007669"/>
    <property type="project" value="InterPro"/>
</dbReference>
<dbReference type="GO" id="GO:0005743">
    <property type="term" value="C:mitochondrial inner membrane"/>
    <property type="evidence" value="ECO:0007669"/>
    <property type="project" value="UniProtKB-SubCell"/>
</dbReference>
<dbReference type="InterPro" id="IPR002048">
    <property type="entry name" value="EF_hand_dom"/>
</dbReference>
<feature type="region of interest" description="Disordered" evidence="16">
    <location>
        <begin position="99"/>
        <end position="205"/>
    </location>
</feature>
<dbReference type="EMBL" id="CAGKOT010000018">
    <property type="protein sequence ID" value="CAB5363619.1"/>
    <property type="molecule type" value="Genomic_DNA"/>
</dbReference>
<keyword evidence="4 17" id="KW-0812">Transmembrane</keyword>
<dbReference type="Proteomes" id="UP000684084">
    <property type="component" value="Unassembled WGS sequence"/>
</dbReference>
<sequence length="1077" mass="121021">MDYNYNNNMDYYNPQSARYYQNFSNQGGNVGDLYSKNEHDNNLYPRSPQYENHAQNDYRPQYINNSQVNYNNNNYDGGGIYPDPRNGYSNDTHYSNIKSTSPVGSAYDDSGYNTPYIPSPVKHPSSPVMPGMNPTHPPINPIPTHQVPYGGRPADPYSDSALSKGMYSTSSTSSPNPGPTNHGQENPLSPTSAYSSKPFLDYDDDDEKRAKPGGLMKYCCCGGRITCCKACAIICCILVLLIIGIAAAVLLWARPPKVDFLGIVPSPNGLPAYNANTAGFDFNFGLQIQVDNPNIVGANFEMIKAIAFYPGHSDPIGGGNLTDVTIAAKGKTIIDFPFSVNYNKDIDPGFAILFDIAQKCGLTGGGEKQKLEIDYKLTLTIKILLITINPSLDRKAMIDCPIKDGKIPNIPGFDIGKAAKQIGEDSANIIWLTHLSPFSTTRSFRFQPSPKIPCLKLQNPQLHFASLQKLHFSNKSPFTLPNDLRVFRSQQIPKESVKVTAENENITHKVAQLAKEETNINEKSSAAAVTKKKPLTTRIKDEITHYWHGTKLLGLEIKISTKLLYKLLKGQKLTRREHRQLRRTTQDLVRLVPFLVFIIVPFMEFLLPIALKLFPNMLPSTFEDKFSKEEKKRKLLKVRLEMAKFLQETIAETGTTGLKSAEAAKEFTEFFRKVRSTGEQASTEDLLRIANIFEDELTLDNLSRPQLVSMCRYMNLNAFGTDNFLRYQIRNQMRSIREDDKMIMAEGVDSLTIPELQHACQSRGIRTIGVSPARLRSELNQWLDLHLNHKVPSTLLILSRAFSFADRNELANQAEALQATLNSLPDNLVNETELQVSEADGAATYKQKLEVIEEQEELIADEKAQEEKEEAARRAQKEAEEAAKEAALAEQLLSDVQVPEEDVRMTEEQLQELRVALSILSSKSAVLEEREALNEIKEDREEYKEDMEELGKHTESKVQHRLGERLEKMIQKIDKELEQYDSEVGSKFNLIQANESGQISVHDLEEALRIIKHTPGDNERIKKIVKKLDVDGDGLVFLDHISELCTEGEGLGVLVKKEPENSDEKVKKPKKEDIIQT</sequence>
<dbReference type="PROSITE" id="PS50222">
    <property type="entry name" value="EF_HAND_2"/>
    <property type="match status" value="2"/>
</dbReference>
<evidence type="ECO:0000313" key="20">
    <source>
        <dbReference type="EMBL" id="CAB5363619.1"/>
    </source>
</evidence>
<dbReference type="VEuPathDB" id="FungiDB:RhiirFUN_010464"/>
<evidence type="ECO:0000256" key="1">
    <source>
        <dbReference type="ARBA" id="ARBA00004434"/>
    </source>
</evidence>
<dbReference type="PANTHER" id="PTHR14009:SF1">
    <property type="entry name" value="MITOCHONDRIAL PROTON_CALCIUM EXCHANGER PROTEIN"/>
    <property type="match status" value="1"/>
</dbReference>
<evidence type="ECO:0000256" key="3">
    <source>
        <dbReference type="ARBA" id="ARBA00022568"/>
    </source>
</evidence>
<evidence type="ECO:0000256" key="4">
    <source>
        <dbReference type="ARBA" id="ARBA00022692"/>
    </source>
</evidence>
<keyword evidence="7" id="KW-0106">Calcium</keyword>
<evidence type="ECO:0000313" key="21">
    <source>
        <dbReference type="Proteomes" id="UP000684084"/>
    </source>
</evidence>
<evidence type="ECO:0000256" key="5">
    <source>
        <dbReference type="ARBA" id="ARBA00022723"/>
    </source>
</evidence>
<keyword evidence="2" id="KW-0813">Transport</keyword>
<keyword evidence="10 15" id="KW-0175">Coiled coil</keyword>
<evidence type="ECO:0000256" key="10">
    <source>
        <dbReference type="ARBA" id="ARBA00023054"/>
    </source>
</evidence>
<evidence type="ECO:0000256" key="14">
    <source>
        <dbReference type="PROSITE-ProRule" id="PRU01094"/>
    </source>
</evidence>
<evidence type="ECO:0000256" key="7">
    <source>
        <dbReference type="ARBA" id="ARBA00022837"/>
    </source>
</evidence>
<keyword evidence="8" id="KW-0809">Transit peptide</keyword>
<organism evidence="20 21">
    <name type="scientific">Rhizophagus irregularis</name>
    <dbReference type="NCBI Taxonomy" id="588596"/>
    <lineage>
        <taxon>Eukaryota</taxon>
        <taxon>Fungi</taxon>
        <taxon>Fungi incertae sedis</taxon>
        <taxon>Mucoromycota</taxon>
        <taxon>Glomeromycotina</taxon>
        <taxon>Glomeromycetes</taxon>
        <taxon>Glomerales</taxon>
        <taxon>Glomeraceae</taxon>
        <taxon>Rhizophagus</taxon>
    </lineage>
</organism>
<evidence type="ECO:0008006" key="22">
    <source>
        <dbReference type="Google" id="ProtNLM"/>
    </source>
</evidence>
<gene>
    <name evidence="20" type="ORF">CHRIB12_LOCUS9613</name>
</gene>
<feature type="compositionally biased region" description="Low complexity" evidence="16">
    <location>
        <begin position="168"/>
        <end position="181"/>
    </location>
</feature>
<comment type="subcellular location">
    <subcellularLocation>
        <location evidence="1">Mitochondrion inner membrane</location>
        <topology evidence="1">Single-pass membrane protein</topology>
    </subcellularLocation>
</comment>
<feature type="compositionally biased region" description="Polar residues" evidence="16">
    <location>
        <begin position="182"/>
        <end position="195"/>
    </location>
</feature>
<feature type="domain" description="EF-hand" evidence="18">
    <location>
        <begin position="1016"/>
        <end position="1051"/>
    </location>
</feature>
<dbReference type="PANTHER" id="PTHR14009">
    <property type="entry name" value="LEUCINE ZIPPER-EF-HAND CONTAINING TRANSMEMBRANE PROTEIN"/>
    <property type="match status" value="1"/>
</dbReference>
<evidence type="ECO:0000256" key="6">
    <source>
        <dbReference type="ARBA" id="ARBA00022792"/>
    </source>
</evidence>
<feature type="domain" description="EF-hand" evidence="18">
    <location>
        <begin position="979"/>
        <end position="1014"/>
    </location>
</feature>
<evidence type="ECO:0000256" key="17">
    <source>
        <dbReference type="SAM" id="Phobius"/>
    </source>
</evidence>
<evidence type="ECO:0000256" key="13">
    <source>
        <dbReference type="ARBA" id="ARBA00023136"/>
    </source>
</evidence>
<evidence type="ECO:0000256" key="11">
    <source>
        <dbReference type="ARBA" id="ARBA00023065"/>
    </source>
</evidence>
<comment type="caution">
    <text evidence="20">The sequence shown here is derived from an EMBL/GenBank/DDBJ whole genome shotgun (WGS) entry which is preliminary data.</text>
</comment>
<evidence type="ECO:0000256" key="2">
    <source>
        <dbReference type="ARBA" id="ARBA00022448"/>
    </source>
</evidence>
<dbReference type="InterPro" id="IPR059005">
    <property type="entry name" value="LETM1_C"/>
</dbReference>
<evidence type="ECO:0000256" key="12">
    <source>
        <dbReference type="ARBA" id="ARBA00023128"/>
    </source>
</evidence>
<feature type="coiled-coil region" evidence="15">
    <location>
        <begin position="845"/>
        <end position="983"/>
    </location>
</feature>
<dbReference type="InterPro" id="IPR044202">
    <property type="entry name" value="LETM1/MDM38-like"/>
</dbReference>
<keyword evidence="6" id="KW-0999">Mitochondrion inner membrane</keyword>
<evidence type="ECO:0000256" key="9">
    <source>
        <dbReference type="ARBA" id="ARBA00022989"/>
    </source>
</evidence>
<accession>A0A915Z7K4</accession>
<keyword evidence="9 17" id="KW-1133">Transmembrane helix</keyword>
<keyword evidence="13 17" id="KW-0472">Membrane</keyword>
<dbReference type="GO" id="GO:0043022">
    <property type="term" value="F:ribosome binding"/>
    <property type="evidence" value="ECO:0007669"/>
    <property type="project" value="InterPro"/>
</dbReference>
<dbReference type="AlphaFoldDB" id="A0A915Z7K4"/>
<feature type="transmembrane region" description="Helical" evidence="17">
    <location>
        <begin position="230"/>
        <end position="253"/>
    </location>
</feature>
<keyword evidence="5" id="KW-0479">Metal-binding</keyword>
<dbReference type="Pfam" id="PF07766">
    <property type="entry name" value="LETM1_RBD"/>
    <property type="match status" value="1"/>
</dbReference>
<dbReference type="OrthoDB" id="275278at2759"/>
<dbReference type="PROSITE" id="PS51758">
    <property type="entry name" value="LETM1_RBD"/>
    <property type="match status" value="1"/>
</dbReference>
<dbReference type="Pfam" id="PF26561">
    <property type="entry name" value="LETM1_C"/>
    <property type="match status" value="1"/>
</dbReference>
<keyword evidence="12 14" id="KW-0496">Mitochondrion</keyword>
<evidence type="ECO:0000256" key="8">
    <source>
        <dbReference type="ARBA" id="ARBA00022946"/>
    </source>
</evidence>
<keyword evidence="11" id="KW-0406">Ion transport</keyword>
<keyword evidence="3" id="KW-0109">Calcium transport</keyword>
<evidence type="ECO:0000256" key="15">
    <source>
        <dbReference type="SAM" id="Coils"/>
    </source>
</evidence>
<evidence type="ECO:0000259" key="19">
    <source>
        <dbReference type="PROSITE" id="PS51758"/>
    </source>
</evidence>
<dbReference type="VEuPathDB" id="FungiDB:RhiirFUN_010463"/>
<proteinExistence type="predicted"/>
<evidence type="ECO:0000259" key="18">
    <source>
        <dbReference type="PROSITE" id="PS50222"/>
    </source>
</evidence>
<feature type="domain" description="Letm1 RBD" evidence="19">
    <location>
        <begin position="634"/>
        <end position="826"/>
    </location>
</feature>
<protein>
    <recommendedName>
        <fullName evidence="22">Mitochondrial proton/calcium exchanger protein</fullName>
    </recommendedName>
</protein>
<name>A0A915Z7K4_9GLOM</name>
<dbReference type="InterPro" id="IPR033122">
    <property type="entry name" value="LETM1-like_RBD"/>
</dbReference>
<dbReference type="GO" id="GO:0030003">
    <property type="term" value="P:intracellular monoatomic cation homeostasis"/>
    <property type="evidence" value="ECO:0007669"/>
    <property type="project" value="TreeGrafter"/>
</dbReference>
<evidence type="ECO:0000256" key="16">
    <source>
        <dbReference type="SAM" id="MobiDB-lite"/>
    </source>
</evidence>